<keyword evidence="7" id="KW-1185">Reference proteome</keyword>
<proteinExistence type="predicted"/>
<sequence>MADVIGTGAALCSMASFVPQITKIVRERDASSVSLRMYAVTVAGFSLWIAYGVLSRAWPVVGANVVCLILSATILALKWRFAQGKPLVPAGMSEGARDVL</sequence>
<dbReference type="NCBIfam" id="NF037968">
    <property type="entry name" value="SemiSWEET_2"/>
    <property type="match status" value="1"/>
</dbReference>
<accession>A0A328BBU2</accession>
<comment type="caution">
    <text evidence="6">The sequence shown here is derived from an EMBL/GenBank/DDBJ whole genome shotgun (WGS) entry which is preliminary data.</text>
</comment>
<protein>
    <recommendedName>
        <fullName evidence="8">Glutathione synthetase</fullName>
    </recommendedName>
</protein>
<keyword evidence="2 5" id="KW-0812">Transmembrane</keyword>
<evidence type="ECO:0000256" key="2">
    <source>
        <dbReference type="ARBA" id="ARBA00022692"/>
    </source>
</evidence>
<evidence type="ECO:0000256" key="1">
    <source>
        <dbReference type="ARBA" id="ARBA00004141"/>
    </source>
</evidence>
<evidence type="ECO:0000313" key="6">
    <source>
        <dbReference type="EMBL" id="RAK64477.1"/>
    </source>
</evidence>
<feature type="transmembrane region" description="Helical" evidence="5">
    <location>
        <begin position="57"/>
        <end position="77"/>
    </location>
</feature>
<organism evidence="6 7">
    <name type="scientific">Phenylobacterium kunshanense</name>
    <dbReference type="NCBI Taxonomy" id="1445034"/>
    <lineage>
        <taxon>Bacteria</taxon>
        <taxon>Pseudomonadati</taxon>
        <taxon>Pseudomonadota</taxon>
        <taxon>Alphaproteobacteria</taxon>
        <taxon>Caulobacterales</taxon>
        <taxon>Caulobacteraceae</taxon>
        <taxon>Phenylobacterium</taxon>
    </lineage>
</organism>
<comment type="subcellular location">
    <subcellularLocation>
        <location evidence="1">Membrane</location>
        <topology evidence="1">Multi-pass membrane protein</topology>
    </subcellularLocation>
</comment>
<evidence type="ECO:0000256" key="5">
    <source>
        <dbReference type="SAM" id="Phobius"/>
    </source>
</evidence>
<dbReference type="GO" id="GO:0016020">
    <property type="term" value="C:membrane"/>
    <property type="evidence" value="ECO:0007669"/>
    <property type="project" value="UniProtKB-SubCell"/>
</dbReference>
<reference evidence="6 7" key="1">
    <citation type="submission" date="2018-05" db="EMBL/GenBank/DDBJ databases">
        <authorList>
            <person name="Lanie J.A."/>
            <person name="Ng W.-L."/>
            <person name="Kazmierczak K.M."/>
            <person name="Andrzejewski T.M."/>
            <person name="Davidsen T.M."/>
            <person name="Wayne K.J."/>
            <person name="Tettelin H."/>
            <person name="Glass J.I."/>
            <person name="Rusch D."/>
            <person name="Podicherti R."/>
            <person name="Tsui H.-C.T."/>
            <person name="Winkler M.E."/>
        </authorList>
    </citation>
    <scope>NUCLEOTIDE SEQUENCE [LARGE SCALE GENOMIC DNA]</scope>
    <source>
        <strain evidence="6 7">BUT-10</strain>
    </source>
</reference>
<dbReference type="Pfam" id="PF04193">
    <property type="entry name" value="PQ-loop"/>
    <property type="match status" value="1"/>
</dbReference>
<evidence type="ECO:0000313" key="7">
    <source>
        <dbReference type="Proteomes" id="UP000249524"/>
    </source>
</evidence>
<gene>
    <name evidence="6" type="ORF">DJ019_14380</name>
</gene>
<dbReference type="Gene3D" id="1.20.1280.290">
    <property type="match status" value="1"/>
</dbReference>
<dbReference type="InterPro" id="IPR006603">
    <property type="entry name" value="PQ-loop_rpt"/>
</dbReference>
<dbReference type="OrthoDB" id="9814012at2"/>
<keyword evidence="4 5" id="KW-0472">Membrane</keyword>
<dbReference type="InterPro" id="IPR047662">
    <property type="entry name" value="SemiSWEET"/>
</dbReference>
<evidence type="ECO:0000256" key="4">
    <source>
        <dbReference type="ARBA" id="ARBA00023136"/>
    </source>
</evidence>
<keyword evidence="3 5" id="KW-1133">Transmembrane helix</keyword>
<feature type="transmembrane region" description="Helical" evidence="5">
    <location>
        <begin position="33"/>
        <end position="51"/>
    </location>
</feature>
<name>A0A328BBU2_9CAUL</name>
<dbReference type="AlphaFoldDB" id="A0A328BBU2"/>
<dbReference type="GO" id="GO:0051119">
    <property type="term" value="F:sugar transmembrane transporter activity"/>
    <property type="evidence" value="ECO:0007669"/>
    <property type="project" value="InterPro"/>
</dbReference>
<evidence type="ECO:0008006" key="8">
    <source>
        <dbReference type="Google" id="ProtNLM"/>
    </source>
</evidence>
<dbReference type="Proteomes" id="UP000249524">
    <property type="component" value="Unassembled WGS sequence"/>
</dbReference>
<evidence type="ECO:0000256" key="3">
    <source>
        <dbReference type="ARBA" id="ARBA00022989"/>
    </source>
</evidence>
<dbReference type="EMBL" id="QFYS01000006">
    <property type="protein sequence ID" value="RAK64477.1"/>
    <property type="molecule type" value="Genomic_DNA"/>
</dbReference>